<sequence>MGFSANHKKLNWRSYSYGYAASIIATTLGQPTFLMYMHLLDAEGVPAANASALSGTTVGLFCAGGCIGVLVSSWALDKFGRKPTMYALTALYILGGILVTAAQNIAMFIVARTIHGFAAVSFIATTSMYISELSQAETRGFFVGMTGVAIACGYTTASLMGLAFSYTTNPSVQWRTPLGICLVPAAGLLVALYLAPESPRFLLTKGRTEEAWKIVSKLHYDPTSENQEYVKEEFFQMKTQLEFDRTLDSSWIHLFRKPSYRRRTLMACLVTFLGQTTAVLVAAAYGPSLYAALGFNVKQSLILQCGWIAGSIPASLTGAIMCDRFGRKPFIMTGFVGCIVSLSLLAAMQAVYAPSGTNKVGLGWAVAALYMIVIFYCLGVESCGAPFYTEIFPTHIRAKGVCFCVFVNSLANLLYLEAAPTALQNIGWKFLLVFIVVLSLGSVLYWLWIPETRSVPLEELAAIFGDADEVKLYSSELTVDSNGEVAREEHHETEKSKQVPDVVMRESI</sequence>
<dbReference type="InterPro" id="IPR020846">
    <property type="entry name" value="MFS_dom"/>
</dbReference>
<feature type="transmembrane region" description="Helical" evidence="6">
    <location>
        <begin position="428"/>
        <end position="448"/>
    </location>
</feature>
<comment type="caution">
    <text evidence="8">The sequence shown here is derived from an EMBL/GenBank/DDBJ whole genome shotgun (WGS) entry which is preliminary data.</text>
</comment>
<dbReference type="InterPro" id="IPR005829">
    <property type="entry name" value="Sugar_transporter_CS"/>
</dbReference>
<dbReference type="RefSeq" id="XP_064710484.1">
    <property type="nucleotide sequence ID" value="XM_064851481.1"/>
</dbReference>
<dbReference type="Pfam" id="PF00083">
    <property type="entry name" value="Sugar_tr"/>
    <property type="match status" value="1"/>
</dbReference>
<keyword evidence="3 6" id="KW-0812">Transmembrane</keyword>
<dbReference type="Gene3D" id="1.20.1250.20">
    <property type="entry name" value="MFS general substrate transporter like domains"/>
    <property type="match status" value="1"/>
</dbReference>
<dbReference type="PANTHER" id="PTHR48022">
    <property type="entry name" value="PLASTIDIC GLUCOSE TRANSPORTER 4"/>
    <property type="match status" value="1"/>
</dbReference>
<feature type="transmembrane region" description="Helical" evidence="6">
    <location>
        <begin position="301"/>
        <end position="322"/>
    </location>
</feature>
<feature type="transmembrane region" description="Helical" evidence="6">
    <location>
        <begin position="400"/>
        <end position="416"/>
    </location>
</feature>
<keyword evidence="9" id="KW-1185">Reference proteome</keyword>
<name>A0AAV9NLV1_9EURO</name>
<feature type="domain" description="Major facilitator superfamily (MFS) profile" evidence="7">
    <location>
        <begin position="1"/>
        <end position="453"/>
    </location>
</feature>
<feature type="transmembrane region" description="Helical" evidence="6">
    <location>
        <begin position="142"/>
        <end position="164"/>
    </location>
</feature>
<keyword evidence="4 6" id="KW-1133">Transmembrane helix</keyword>
<evidence type="ECO:0000256" key="3">
    <source>
        <dbReference type="ARBA" id="ARBA00022692"/>
    </source>
</evidence>
<dbReference type="PROSITE" id="PS00216">
    <property type="entry name" value="SUGAR_TRANSPORT_1"/>
    <property type="match status" value="1"/>
</dbReference>
<dbReference type="PANTHER" id="PTHR48022:SF11">
    <property type="entry name" value="MONOSACCHARIDE TRANSPORTER (HXT8), PUTATIVE (AFU_ORTHOLOGUE AFUA_2G08120)-RELATED"/>
    <property type="match status" value="1"/>
</dbReference>
<comment type="subcellular location">
    <subcellularLocation>
        <location evidence="1">Membrane</location>
        <topology evidence="1">Multi-pass membrane protein</topology>
    </subcellularLocation>
</comment>
<evidence type="ECO:0000256" key="1">
    <source>
        <dbReference type="ARBA" id="ARBA00004141"/>
    </source>
</evidence>
<dbReference type="SUPFAM" id="SSF103473">
    <property type="entry name" value="MFS general substrate transporter"/>
    <property type="match status" value="1"/>
</dbReference>
<feature type="transmembrane region" description="Helical" evidence="6">
    <location>
        <begin position="329"/>
        <end position="352"/>
    </location>
</feature>
<protein>
    <recommendedName>
        <fullName evidence="7">Major facilitator superfamily (MFS) profile domain-containing protein</fullName>
    </recommendedName>
</protein>
<comment type="similarity">
    <text evidence="2">Belongs to the major facilitator superfamily. Sugar transporter (TC 2.A.1.1) family.</text>
</comment>
<dbReference type="GeneID" id="89976094"/>
<keyword evidence="5 6" id="KW-0472">Membrane</keyword>
<organism evidence="8 9">
    <name type="scientific">Exophiala bonariae</name>
    <dbReference type="NCBI Taxonomy" id="1690606"/>
    <lineage>
        <taxon>Eukaryota</taxon>
        <taxon>Fungi</taxon>
        <taxon>Dikarya</taxon>
        <taxon>Ascomycota</taxon>
        <taxon>Pezizomycotina</taxon>
        <taxon>Eurotiomycetes</taxon>
        <taxon>Chaetothyriomycetidae</taxon>
        <taxon>Chaetothyriales</taxon>
        <taxon>Herpotrichiellaceae</taxon>
        <taxon>Exophiala</taxon>
    </lineage>
</organism>
<reference evidence="8 9" key="1">
    <citation type="submission" date="2023-08" db="EMBL/GenBank/DDBJ databases">
        <title>Black Yeasts Isolated from many extreme environments.</title>
        <authorList>
            <person name="Coleine C."/>
            <person name="Stajich J.E."/>
            <person name="Selbmann L."/>
        </authorList>
    </citation>
    <scope>NUCLEOTIDE SEQUENCE [LARGE SCALE GENOMIC DNA]</scope>
    <source>
        <strain evidence="8 9">CCFEE 5792</strain>
    </source>
</reference>
<dbReference type="InterPro" id="IPR005828">
    <property type="entry name" value="MFS_sugar_transport-like"/>
</dbReference>
<feature type="transmembrane region" description="Helical" evidence="6">
    <location>
        <begin position="83"/>
        <end position="103"/>
    </location>
</feature>
<evidence type="ECO:0000313" key="8">
    <source>
        <dbReference type="EMBL" id="KAK5061387.1"/>
    </source>
</evidence>
<feature type="transmembrane region" description="Helical" evidence="6">
    <location>
        <begin position="57"/>
        <end position="76"/>
    </location>
</feature>
<evidence type="ECO:0000256" key="5">
    <source>
        <dbReference type="ARBA" id="ARBA00023136"/>
    </source>
</evidence>
<feature type="transmembrane region" description="Helical" evidence="6">
    <location>
        <begin position="109"/>
        <end position="130"/>
    </location>
</feature>
<dbReference type="Proteomes" id="UP001358417">
    <property type="component" value="Unassembled WGS sequence"/>
</dbReference>
<proteinExistence type="inferred from homology"/>
<gene>
    <name evidence="8" type="ORF">LTR84_007929</name>
</gene>
<feature type="transmembrane region" description="Helical" evidence="6">
    <location>
        <begin position="176"/>
        <end position="195"/>
    </location>
</feature>
<evidence type="ECO:0000259" key="7">
    <source>
        <dbReference type="PROSITE" id="PS50850"/>
    </source>
</evidence>
<evidence type="ECO:0000313" key="9">
    <source>
        <dbReference type="Proteomes" id="UP001358417"/>
    </source>
</evidence>
<dbReference type="AlphaFoldDB" id="A0AAV9NLV1"/>
<dbReference type="EMBL" id="JAVRRD010000003">
    <property type="protein sequence ID" value="KAK5061387.1"/>
    <property type="molecule type" value="Genomic_DNA"/>
</dbReference>
<dbReference type="InterPro" id="IPR050360">
    <property type="entry name" value="MFS_Sugar_Transporters"/>
</dbReference>
<dbReference type="GO" id="GO:0005351">
    <property type="term" value="F:carbohydrate:proton symporter activity"/>
    <property type="evidence" value="ECO:0007669"/>
    <property type="project" value="TreeGrafter"/>
</dbReference>
<feature type="transmembrane region" description="Helical" evidence="6">
    <location>
        <begin position="265"/>
        <end position="286"/>
    </location>
</feature>
<feature type="transmembrane region" description="Helical" evidence="6">
    <location>
        <begin position="17"/>
        <end position="37"/>
    </location>
</feature>
<evidence type="ECO:0000256" key="2">
    <source>
        <dbReference type="ARBA" id="ARBA00010992"/>
    </source>
</evidence>
<accession>A0AAV9NLV1</accession>
<evidence type="ECO:0000256" key="6">
    <source>
        <dbReference type="SAM" id="Phobius"/>
    </source>
</evidence>
<dbReference type="InterPro" id="IPR036259">
    <property type="entry name" value="MFS_trans_sf"/>
</dbReference>
<evidence type="ECO:0000256" key="4">
    <source>
        <dbReference type="ARBA" id="ARBA00022989"/>
    </source>
</evidence>
<dbReference type="PROSITE" id="PS50850">
    <property type="entry name" value="MFS"/>
    <property type="match status" value="1"/>
</dbReference>
<feature type="transmembrane region" description="Helical" evidence="6">
    <location>
        <begin position="364"/>
        <end position="388"/>
    </location>
</feature>
<dbReference type="GO" id="GO:0016020">
    <property type="term" value="C:membrane"/>
    <property type="evidence" value="ECO:0007669"/>
    <property type="project" value="UniProtKB-SubCell"/>
</dbReference>